<dbReference type="Proteomes" id="UP000829196">
    <property type="component" value="Unassembled WGS sequence"/>
</dbReference>
<evidence type="ECO:0000256" key="1">
    <source>
        <dbReference type="SAM" id="Phobius"/>
    </source>
</evidence>
<evidence type="ECO:0000313" key="2">
    <source>
        <dbReference type="EMBL" id="KAI0514256.1"/>
    </source>
</evidence>
<protein>
    <submittedName>
        <fullName evidence="2">Uncharacterized protein</fullName>
    </submittedName>
</protein>
<keyword evidence="1" id="KW-0812">Transmembrane</keyword>
<keyword evidence="1" id="KW-1133">Transmembrane helix</keyword>
<dbReference type="AlphaFoldDB" id="A0A8T3BPW3"/>
<comment type="caution">
    <text evidence="2">The sequence shown here is derived from an EMBL/GenBank/DDBJ whole genome shotgun (WGS) entry which is preliminary data.</text>
</comment>
<keyword evidence="3" id="KW-1185">Reference proteome</keyword>
<organism evidence="2 3">
    <name type="scientific">Dendrobium nobile</name>
    <name type="common">Orchid</name>
    <dbReference type="NCBI Taxonomy" id="94219"/>
    <lineage>
        <taxon>Eukaryota</taxon>
        <taxon>Viridiplantae</taxon>
        <taxon>Streptophyta</taxon>
        <taxon>Embryophyta</taxon>
        <taxon>Tracheophyta</taxon>
        <taxon>Spermatophyta</taxon>
        <taxon>Magnoliopsida</taxon>
        <taxon>Liliopsida</taxon>
        <taxon>Asparagales</taxon>
        <taxon>Orchidaceae</taxon>
        <taxon>Epidendroideae</taxon>
        <taxon>Malaxideae</taxon>
        <taxon>Dendrobiinae</taxon>
        <taxon>Dendrobium</taxon>
    </lineage>
</organism>
<evidence type="ECO:0000313" key="3">
    <source>
        <dbReference type="Proteomes" id="UP000829196"/>
    </source>
</evidence>
<proteinExistence type="predicted"/>
<reference evidence="2" key="1">
    <citation type="journal article" date="2022" name="Front. Genet.">
        <title>Chromosome-Scale Assembly of the Dendrobium nobile Genome Provides Insights Into the Molecular Mechanism of the Biosynthesis of the Medicinal Active Ingredient of Dendrobium.</title>
        <authorList>
            <person name="Xu Q."/>
            <person name="Niu S.-C."/>
            <person name="Li K.-L."/>
            <person name="Zheng P.-J."/>
            <person name="Zhang X.-J."/>
            <person name="Jia Y."/>
            <person name="Liu Y."/>
            <person name="Niu Y.-X."/>
            <person name="Yu L.-H."/>
            <person name="Chen D.-F."/>
            <person name="Zhang G.-Q."/>
        </authorList>
    </citation>
    <scope>NUCLEOTIDE SEQUENCE</scope>
    <source>
        <tissue evidence="2">Leaf</tissue>
    </source>
</reference>
<dbReference type="EMBL" id="JAGYWB010000008">
    <property type="protein sequence ID" value="KAI0514256.1"/>
    <property type="molecule type" value="Genomic_DNA"/>
</dbReference>
<keyword evidence="1" id="KW-0472">Membrane</keyword>
<gene>
    <name evidence="2" type="ORF">KFK09_010291</name>
</gene>
<accession>A0A8T3BPW3</accession>
<dbReference type="OrthoDB" id="8062037at2759"/>
<name>A0A8T3BPW3_DENNO</name>
<sequence length="117" mass="13391">MSSSSSSPTNGKLNYYYLLIGFTLVFIVLLIISAITMGCCTWFRYQILSMRRLLIRGHNNLEMRRWIPTFKYHKKEAGVGEEEEKAASECVICLSPFDEGEEIINLILLEEDCDSNA</sequence>
<feature type="transmembrane region" description="Helical" evidence="1">
    <location>
        <begin position="15"/>
        <end position="43"/>
    </location>
</feature>